<feature type="domain" description="DNA polymerase Y-family little finger" evidence="1">
    <location>
        <begin position="1"/>
        <end position="76"/>
    </location>
</feature>
<dbReference type="SUPFAM" id="SSF100879">
    <property type="entry name" value="Lesion bypass DNA polymerase (Y-family), little finger domain"/>
    <property type="match status" value="1"/>
</dbReference>
<name>A0A1F5GTY0_9BACT</name>
<dbReference type="GO" id="GO:0006281">
    <property type="term" value="P:DNA repair"/>
    <property type="evidence" value="ECO:0007669"/>
    <property type="project" value="InterPro"/>
</dbReference>
<dbReference type="Proteomes" id="UP000178336">
    <property type="component" value="Unassembled WGS sequence"/>
</dbReference>
<reference evidence="2 3" key="1">
    <citation type="journal article" date="2016" name="Nat. Commun.">
        <title>Thousands of microbial genomes shed light on interconnected biogeochemical processes in an aquifer system.</title>
        <authorList>
            <person name="Anantharaman K."/>
            <person name="Brown C.T."/>
            <person name="Hug L.A."/>
            <person name="Sharon I."/>
            <person name="Castelle C.J."/>
            <person name="Probst A.J."/>
            <person name="Thomas B.C."/>
            <person name="Singh A."/>
            <person name="Wilkins M.J."/>
            <person name="Karaoz U."/>
            <person name="Brodie E.L."/>
            <person name="Williams K.H."/>
            <person name="Hubbard S.S."/>
            <person name="Banfield J.F."/>
        </authorList>
    </citation>
    <scope>NUCLEOTIDE SEQUENCE [LARGE SCALE GENOMIC DNA]</scope>
</reference>
<dbReference type="InterPro" id="IPR036775">
    <property type="entry name" value="DNA_pol_Y-fam_lit_finger_sf"/>
</dbReference>
<comment type="caution">
    <text evidence="2">The sequence shown here is derived from an EMBL/GenBank/DDBJ whole genome shotgun (WGS) entry which is preliminary data.</text>
</comment>
<sequence>MRRAGFWAKGVHIAIIYHDWGFWHKGTSLSNFVFDSRDIYKAAFRILNMSPYRKPVRNLAVSVFNLEKIAHIQLTLIDDLAKKQRLVSALDRINEKWGNFVITPGKMIGTNDVVIDRVAFGGVKELEEIVIN</sequence>
<proteinExistence type="predicted"/>
<gene>
    <name evidence="2" type="ORF">A3A48_01905</name>
</gene>
<dbReference type="EMBL" id="MFBN01000020">
    <property type="protein sequence ID" value="OGD95332.1"/>
    <property type="molecule type" value="Genomic_DNA"/>
</dbReference>
<organism evidence="2 3">
    <name type="scientific">Candidatus Curtissbacteria bacterium RIFCSPLOWO2_01_FULL_37_9</name>
    <dbReference type="NCBI Taxonomy" id="1797724"/>
    <lineage>
        <taxon>Bacteria</taxon>
        <taxon>Candidatus Curtissiibacteriota</taxon>
    </lineage>
</organism>
<accession>A0A1F5GTY0</accession>
<dbReference type="AlphaFoldDB" id="A0A1F5GTY0"/>
<protein>
    <recommendedName>
        <fullName evidence="1">DNA polymerase Y-family little finger domain-containing protein</fullName>
    </recommendedName>
</protein>
<evidence type="ECO:0000259" key="1">
    <source>
        <dbReference type="Pfam" id="PF11799"/>
    </source>
</evidence>
<evidence type="ECO:0000313" key="2">
    <source>
        <dbReference type="EMBL" id="OGD95332.1"/>
    </source>
</evidence>
<dbReference type="InterPro" id="IPR017961">
    <property type="entry name" value="DNA_pol_Y-fam_little_finger"/>
</dbReference>
<dbReference type="GO" id="GO:0003684">
    <property type="term" value="F:damaged DNA binding"/>
    <property type="evidence" value="ECO:0007669"/>
    <property type="project" value="InterPro"/>
</dbReference>
<evidence type="ECO:0000313" key="3">
    <source>
        <dbReference type="Proteomes" id="UP000178336"/>
    </source>
</evidence>
<dbReference type="Pfam" id="PF11799">
    <property type="entry name" value="IMS_C"/>
    <property type="match status" value="1"/>
</dbReference>
<dbReference type="STRING" id="1797724.A3A48_01905"/>